<dbReference type="Proteomes" id="UP001500190">
    <property type="component" value="Unassembled WGS sequence"/>
</dbReference>
<gene>
    <name evidence="1" type="ORF">GCM10009742_10620</name>
</gene>
<sequence>MIPEAFARTTVDREGAAGQAWLDELPTIVEDLLDRWSLQRDGDVLHGQVGVVVPVAGDAVLKVSFPHPGNVYEPDAFEVWAGRGAVRLYERDDDRYAMLLERAHASTMAQHAAQHTAVHSEGVAAIAGDLLRQLTIPAPDGLPRMSEKAACWAEDLGKDAAELDHPLPDSVVAGAMAVVDELCREQPETMVHGDFHPNNILRADREPWLAVDPKGYVGDPAFDAAIFLRTRAYHLLLGDGLAVDDLLRYLRTELEQFAEASGIEADRIRRWTQLIAVQASFWGRRNGFGRARGGSELARVISLIDQVAIAWGE</sequence>
<comment type="caution">
    <text evidence="1">The sequence shown here is derived from an EMBL/GenBank/DDBJ whole genome shotgun (WGS) entry which is preliminary data.</text>
</comment>
<organism evidence="1 2">
    <name type="scientific">Kribbella karoonensis</name>
    <dbReference type="NCBI Taxonomy" id="324851"/>
    <lineage>
        <taxon>Bacteria</taxon>
        <taxon>Bacillati</taxon>
        <taxon>Actinomycetota</taxon>
        <taxon>Actinomycetes</taxon>
        <taxon>Propionibacteriales</taxon>
        <taxon>Kribbellaceae</taxon>
        <taxon>Kribbella</taxon>
    </lineage>
</organism>
<dbReference type="InterPro" id="IPR006748">
    <property type="entry name" value="NH2Glyco/OHUrea_AB-resist_kin"/>
</dbReference>
<evidence type="ECO:0000313" key="2">
    <source>
        <dbReference type="Proteomes" id="UP001500190"/>
    </source>
</evidence>
<dbReference type="Gene3D" id="3.90.1200.10">
    <property type="match status" value="1"/>
</dbReference>
<reference evidence="1 2" key="1">
    <citation type="journal article" date="2019" name="Int. J. Syst. Evol. Microbiol.">
        <title>The Global Catalogue of Microorganisms (GCM) 10K type strain sequencing project: providing services to taxonomists for standard genome sequencing and annotation.</title>
        <authorList>
            <consortium name="The Broad Institute Genomics Platform"/>
            <consortium name="The Broad Institute Genome Sequencing Center for Infectious Disease"/>
            <person name="Wu L."/>
            <person name="Ma J."/>
        </authorList>
    </citation>
    <scope>NUCLEOTIDE SEQUENCE [LARGE SCALE GENOMIC DNA]</scope>
    <source>
        <strain evidence="1 2">JCM 14304</strain>
    </source>
</reference>
<evidence type="ECO:0000313" key="1">
    <source>
        <dbReference type="EMBL" id="GAA1570222.1"/>
    </source>
</evidence>
<protein>
    <submittedName>
        <fullName evidence="1">Aminoglycoside phosphotransferase family protein</fullName>
    </submittedName>
</protein>
<keyword evidence="2" id="KW-1185">Reference proteome</keyword>
<name>A0ABN2D4N7_9ACTN</name>
<accession>A0ABN2D4N7</accession>
<dbReference type="Pfam" id="PF04655">
    <property type="entry name" value="APH_6_hur"/>
    <property type="match status" value="1"/>
</dbReference>
<dbReference type="RefSeq" id="WP_344188230.1">
    <property type="nucleotide sequence ID" value="NZ_BAAAND010000001.1"/>
</dbReference>
<proteinExistence type="predicted"/>
<dbReference type="SUPFAM" id="SSF56112">
    <property type="entry name" value="Protein kinase-like (PK-like)"/>
    <property type="match status" value="1"/>
</dbReference>
<dbReference type="InterPro" id="IPR011009">
    <property type="entry name" value="Kinase-like_dom_sf"/>
</dbReference>
<dbReference type="EMBL" id="BAAAND010000001">
    <property type="protein sequence ID" value="GAA1570222.1"/>
    <property type="molecule type" value="Genomic_DNA"/>
</dbReference>